<keyword evidence="8 9" id="KW-0325">Glycoprotein</keyword>
<organism evidence="10 11">
    <name type="scientific">Rotaria socialis</name>
    <dbReference type="NCBI Taxonomy" id="392032"/>
    <lineage>
        <taxon>Eukaryota</taxon>
        <taxon>Metazoa</taxon>
        <taxon>Spiralia</taxon>
        <taxon>Gnathifera</taxon>
        <taxon>Rotifera</taxon>
        <taxon>Eurotatoria</taxon>
        <taxon>Bdelloidea</taxon>
        <taxon>Philodinida</taxon>
        <taxon>Philodinidae</taxon>
        <taxon>Rotaria</taxon>
    </lineage>
</organism>
<name>A0A817XPD3_9BILA</name>
<evidence type="ECO:0000313" key="10">
    <source>
        <dbReference type="EMBL" id="CAF3370888.1"/>
    </source>
</evidence>
<gene>
    <name evidence="10" type="ORF">KIK155_LOCUS5383</name>
</gene>
<evidence type="ECO:0000313" key="11">
    <source>
        <dbReference type="Proteomes" id="UP000663865"/>
    </source>
</evidence>
<evidence type="ECO:0000256" key="9">
    <source>
        <dbReference type="RuleBase" id="RU364020"/>
    </source>
</evidence>
<comment type="subcellular location">
    <subcellularLocation>
        <location evidence="1 9">Golgi apparatus membrane</location>
        <topology evidence="1 9">Single-pass type II membrane protein</topology>
    </subcellularLocation>
</comment>
<dbReference type="InterPro" id="IPR018011">
    <property type="entry name" value="Carb_sulfotrans_8-10"/>
</dbReference>
<evidence type="ECO:0000256" key="1">
    <source>
        <dbReference type="ARBA" id="ARBA00004323"/>
    </source>
</evidence>
<protein>
    <recommendedName>
        <fullName evidence="9">Carbohydrate sulfotransferase</fullName>
        <ecNumber evidence="9">2.8.2.-</ecNumber>
    </recommendedName>
</protein>
<dbReference type="Pfam" id="PF03567">
    <property type="entry name" value="Sulfotransfer_2"/>
    <property type="match status" value="1"/>
</dbReference>
<dbReference type="EC" id="2.8.2.-" evidence="9"/>
<dbReference type="PANTHER" id="PTHR12137">
    <property type="entry name" value="CARBOHYDRATE SULFOTRANSFERASE"/>
    <property type="match status" value="1"/>
</dbReference>
<evidence type="ECO:0000256" key="7">
    <source>
        <dbReference type="ARBA" id="ARBA00023136"/>
    </source>
</evidence>
<evidence type="ECO:0000256" key="5">
    <source>
        <dbReference type="ARBA" id="ARBA00022989"/>
    </source>
</evidence>
<reference evidence="10" key="1">
    <citation type="submission" date="2021-02" db="EMBL/GenBank/DDBJ databases">
        <authorList>
            <person name="Nowell W R."/>
        </authorList>
    </citation>
    <scope>NUCLEOTIDE SEQUENCE</scope>
</reference>
<keyword evidence="5" id="KW-1133">Transmembrane helix</keyword>
<dbReference type="AlphaFoldDB" id="A0A817XPD3"/>
<accession>A0A817XPD3</accession>
<dbReference type="GO" id="GO:0000139">
    <property type="term" value="C:Golgi membrane"/>
    <property type="evidence" value="ECO:0007669"/>
    <property type="project" value="UniProtKB-SubCell"/>
</dbReference>
<dbReference type="GO" id="GO:0008146">
    <property type="term" value="F:sulfotransferase activity"/>
    <property type="evidence" value="ECO:0007669"/>
    <property type="project" value="InterPro"/>
</dbReference>
<proteinExistence type="inferred from homology"/>
<dbReference type="GO" id="GO:0016051">
    <property type="term" value="P:carbohydrate biosynthetic process"/>
    <property type="evidence" value="ECO:0007669"/>
    <property type="project" value="InterPro"/>
</dbReference>
<keyword evidence="6 9" id="KW-0333">Golgi apparatus</keyword>
<keyword evidence="7" id="KW-0472">Membrane</keyword>
<dbReference type="PANTHER" id="PTHR12137:SF54">
    <property type="entry name" value="CARBOHYDRATE SULFOTRANSFERASE"/>
    <property type="match status" value="1"/>
</dbReference>
<evidence type="ECO:0000256" key="6">
    <source>
        <dbReference type="ARBA" id="ARBA00023034"/>
    </source>
</evidence>
<keyword evidence="4" id="KW-0812">Transmembrane</keyword>
<evidence type="ECO:0000256" key="8">
    <source>
        <dbReference type="ARBA" id="ARBA00023180"/>
    </source>
</evidence>
<sequence length="401" mass="47989">MYHFLINEDIDLQLNKVIKTDSHSSTPMIYQYRSRILKESYNYSHLAACGRPNYPVRNLVYKNQLINTITVVLQSRSLMYCPVPKVATKTLLTVMLYMHVRDISEHLENNWTNVDFARARMEQMIDISTFIEELRQNAITIPKTEEPKSLAAFLRIYLNIIRFGSINGTPSSPPLNPWRLRFTYAFPYLRLHNLSNLSQIFSPSFTRIIFVRHPFERLASAYKERIATLARDRIQSEPDYDAMREMICRRRKLGRNFRQPLEKRDECKETIPSFEEFIRYILVNTNKPAVVANMEYHWQPYSLLCQVCKFKYNFIGKYEMFNDHFIYFLKRFNLSDWNIQKPNGASGLTKSDYQKFYFTLPDELICQLIRLYDEDFRLFNYRVDDYINRTTLIQNCKWLRT</sequence>
<dbReference type="Proteomes" id="UP000663865">
    <property type="component" value="Unassembled WGS sequence"/>
</dbReference>
<keyword evidence="3 9" id="KW-0808">Transferase</keyword>
<dbReference type="EMBL" id="CAJNYV010000613">
    <property type="protein sequence ID" value="CAF3370888.1"/>
    <property type="molecule type" value="Genomic_DNA"/>
</dbReference>
<dbReference type="InterPro" id="IPR005331">
    <property type="entry name" value="Sulfotransferase"/>
</dbReference>
<keyword evidence="9" id="KW-0119">Carbohydrate metabolism</keyword>
<keyword evidence="9" id="KW-0735">Signal-anchor</keyword>
<comment type="caution">
    <text evidence="10">The sequence shown here is derived from an EMBL/GenBank/DDBJ whole genome shotgun (WGS) entry which is preliminary data.</text>
</comment>
<evidence type="ECO:0000256" key="2">
    <source>
        <dbReference type="ARBA" id="ARBA00006339"/>
    </source>
</evidence>
<evidence type="ECO:0000256" key="4">
    <source>
        <dbReference type="ARBA" id="ARBA00022692"/>
    </source>
</evidence>
<comment type="similarity">
    <text evidence="2 9">Belongs to the sulfotransferase 2 family.</text>
</comment>
<evidence type="ECO:0000256" key="3">
    <source>
        <dbReference type="ARBA" id="ARBA00022679"/>
    </source>
</evidence>